<reference evidence="4" key="1">
    <citation type="submission" date="2014-02" db="EMBL/GenBank/DDBJ databases">
        <title>Comparative bioinformatics, temporal and spatial expression analyses of Ixodes scapularis organic anion transporting polypeptides.</title>
        <authorList>
            <person name="Radulovic Z."/>
            <person name="Porter L."/>
            <person name="Kim T."/>
            <person name="Mulenga A."/>
        </authorList>
    </citation>
    <scope>NUCLEOTIDE SEQUENCE</scope>
</reference>
<dbReference type="Gene3D" id="2.30.39.10">
    <property type="entry name" value="Alpha-1-antitrypsin, domain 1"/>
    <property type="match status" value="1"/>
</dbReference>
<evidence type="ECO:0000256" key="3">
    <source>
        <dbReference type="SAM" id="MobiDB-lite"/>
    </source>
</evidence>
<feature type="non-terminal residue" evidence="4">
    <location>
        <position position="1"/>
    </location>
</feature>
<keyword evidence="2" id="KW-0722">Serine protease inhibitor</keyword>
<dbReference type="InterPro" id="IPR042185">
    <property type="entry name" value="Serpin_sf_2"/>
</dbReference>
<dbReference type="InterPro" id="IPR036186">
    <property type="entry name" value="Serpin_sf"/>
</dbReference>
<dbReference type="GO" id="GO:0004867">
    <property type="term" value="F:serine-type endopeptidase inhibitor activity"/>
    <property type="evidence" value="ECO:0007669"/>
    <property type="project" value="UniProtKB-KW"/>
</dbReference>
<proteinExistence type="predicted"/>
<sequence length="199" mass="21535">QDCAHVRLPYDCPASQMALFLPALREGGLEKDVLPALARWADVRAVLDRLAWTTDVTVTLPKVMLESPTIDVRKSLKSVNRKRPPAPNEASPGSESKPLGANNQATNKGADKPNQTASTETRATPSTTTVGSNDVSKAFSYADDLWVDGLFHKATLDLTTRGGRSPPGFSTLLSLCSTIPANEPVRFTVDRPFMFVVLK</sequence>
<feature type="region of interest" description="Disordered" evidence="3">
    <location>
        <begin position="75"/>
        <end position="133"/>
    </location>
</feature>
<feature type="non-terminal residue" evidence="4">
    <location>
        <position position="199"/>
    </location>
</feature>
<keyword evidence="1" id="KW-0646">Protease inhibitor</keyword>
<dbReference type="EMBL" id="GAYW01000247">
    <property type="protein sequence ID" value="JAI08731.1"/>
    <property type="molecule type" value="Transcribed_RNA"/>
</dbReference>
<evidence type="ECO:0000313" key="4">
    <source>
        <dbReference type="EMBL" id="JAI08731.1"/>
    </source>
</evidence>
<accession>A0A0E9Y2W9</accession>
<dbReference type="AlphaFoldDB" id="A0A0E9Y2W9"/>
<evidence type="ECO:0000256" key="2">
    <source>
        <dbReference type="ARBA" id="ARBA00022900"/>
    </source>
</evidence>
<feature type="compositionally biased region" description="Basic residues" evidence="3">
    <location>
        <begin position="75"/>
        <end position="84"/>
    </location>
</feature>
<dbReference type="SUPFAM" id="SSF56574">
    <property type="entry name" value="Serpins"/>
    <property type="match status" value="1"/>
</dbReference>
<protein>
    <submittedName>
        <fullName evidence="4">Serine protease inhibitor</fullName>
    </submittedName>
</protein>
<dbReference type="Gene3D" id="3.30.497.10">
    <property type="entry name" value="Antithrombin, subunit I, domain 2"/>
    <property type="match status" value="1"/>
</dbReference>
<name>A0A0E9Y2W9_AMBAM</name>
<organism evidence="4">
    <name type="scientific">Amblyomma americanum</name>
    <name type="common">Lone star tick</name>
    <dbReference type="NCBI Taxonomy" id="6943"/>
    <lineage>
        <taxon>Eukaryota</taxon>
        <taxon>Metazoa</taxon>
        <taxon>Ecdysozoa</taxon>
        <taxon>Arthropoda</taxon>
        <taxon>Chelicerata</taxon>
        <taxon>Arachnida</taxon>
        <taxon>Acari</taxon>
        <taxon>Parasitiformes</taxon>
        <taxon>Ixodida</taxon>
        <taxon>Ixodoidea</taxon>
        <taxon>Ixodidae</taxon>
        <taxon>Amblyomminae</taxon>
        <taxon>Amblyomma</taxon>
    </lineage>
</organism>
<reference evidence="4" key="2">
    <citation type="submission" date="2014-02" db="EMBL/GenBank/DDBJ databases">
        <title>Intra- and inter-species comparative analysis of male and female Amblyomma americanum serine protease inhibitors (serpins).</title>
        <authorList>
            <person name="Porter L."/>
            <person name="Kim T."/>
            <person name="Radulovic Z."/>
            <person name="Braz G."/>
            <person name="Vaz I.D.S.Jr."/>
            <person name="Mulenga A."/>
        </authorList>
    </citation>
    <scope>NUCLEOTIDE SEQUENCE</scope>
</reference>
<evidence type="ECO:0000256" key="1">
    <source>
        <dbReference type="ARBA" id="ARBA00022690"/>
    </source>
</evidence>
<dbReference type="InterPro" id="IPR042178">
    <property type="entry name" value="Serpin_sf_1"/>
</dbReference>
<feature type="compositionally biased region" description="Low complexity" evidence="3">
    <location>
        <begin position="116"/>
        <end position="129"/>
    </location>
</feature>